<dbReference type="AlphaFoldDB" id="A0A348B335"/>
<dbReference type="CDD" id="cd13540">
    <property type="entry name" value="PBP2_ModA_WtpA"/>
    <property type="match status" value="1"/>
</dbReference>
<accession>A0A348B335</accession>
<sequence length="346" mass="37469">MMSSLKYLAVGLVVAVVVAAAAYGLFAPHSRPLAVYVAGAYTAEAQFLAQAFHNSTGVQVTVIPGGSFKLASDIAAGEPASVFMPVAFTQAVDVLGQRNPGWAIGIFTDQMAIVYSNASLQNPSVREALSYYHEAMSTNDSTYWFDFFETITSGSVKLGISNPSTDPEGLYAFLMLEIAGKIYAHNSSYFLDRVIETGANVTRSSTGEYVGPLEEGEVQLVFSYRSYAMAQGFSYLQLPPWLNFGSSQYSSFYSKFSWPVNLEGKDVNVSGSPVYLYITVPTKPQNPQASYAFLRFVLSHVDELERYGLTPAIPAPLFASNNTLPPQISELESSGEVTYAGPLAEL</sequence>
<comment type="similarity">
    <text evidence="1">Belongs to the bacterial solute-binding protein 1 family. WtpA subfamily.</text>
</comment>
<reference evidence="4" key="2">
    <citation type="submission" date="2018-04" db="EMBL/GenBank/DDBJ databases">
        <title>Complete genome sequence of Sulfodiicoccus acidiphilus strain HS-1.</title>
        <authorList>
            <person name="Sakai H.D."/>
            <person name="Kurosawa N."/>
        </authorList>
    </citation>
    <scope>NUCLEOTIDE SEQUENCE [LARGE SCALE GENOMIC DNA]</scope>
    <source>
        <strain evidence="4">HS-1</strain>
    </source>
</reference>
<keyword evidence="4" id="KW-1185">Reference proteome</keyword>
<dbReference type="PANTHER" id="PTHR30632">
    <property type="entry name" value="MOLYBDATE-BINDING PERIPLASMIC PROTEIN"/>
    <property type="match status" value="1"/>
</dbReference>
<dbReference type="GO" id="GO:0030973">
    <property type="term" value="F:molybdate ion binding"/>
    <property type="evidence" value="ECO:0007669"/>
    <property type="project" value="TreeGrafter"/>
</dbReference>
<dbReference type="InterPro" id="IPR050682">
    <property type="entry name" value="ModA/WtpA"/>
</dbReference>
<dbReference type="Gene3D" id="3.40.190.10">
    <property type="entry name" value="Periplasmic binding protein-like II"/>
    <property type="match status" value="1"/>
</dbReference>
<evidence type="ECO:0000313" key="4">
    <source>
        <dbReference type="Proteomes" id="UP000276741"/>
    </source>
</evidence>
<proteinExistence type="inferred from homology"/>
<gene>
    <name evidence="3" type="ORF">GCM10007116_08990</name>
    <name evidence="2" type="ORF">HS1genome_0976</name>
</gene>
<name>A0A348B335_9CREN</name>
<dbReference type="KEGG" id="sacd:HS1genome_0976"/>
<dbReference type="Pfam" id="PF13531">
    <property type="entry name" value="SBP_bac_11"/>
    <property type="match status" value="1"/>
</dbReference>
<dbReference type="EMBL" id="AP018553">
    <property type="protein sequence ID" value="BBD72587.1"/>
    <property type="molecule type" value="Genomic_DNA"/>
</dbReference>
<dbReference type="EMBL" id="BMQS01000007">
    <property type="protein sequence ID" value="GGT93491.1"/>
    <property type="molecule type" value="Genomic_DNA"/>
</dbReference>
<dbReference type="GO" id="GO:0015689">
    <property type="term" value="P:molybdate ion transport"/>
    <property type="evidence" value="ECO:0007669"/>
    <property type="project" value="TreeGrafter"/>
</dbReference>
<protein>
    <submittedName>
        <fullName evidence="2">ABC transporter substrate-binding protein</fullName>
    </submittedName>
</protein>
<organism evidence="2 4">
    <name type="scientific">Sulfodiicoccus acidiphilus</name>
    <dbReference type="NCBI Taxonomy" id="1670455"/>
    <lineage>
        <taxon>Archaea</taxon>
        <taxon>Thermoproteota</taxon>
        <taxon>Thermoprotei</taxon>
        <taxon>Sulfolobales</taxon>
        <taxon>Sulfolobaceae</taxon>
        <taxon>Sulfodiicoccus</taxon>
    </lineage>
</organism>
<dbReference type="SUPFAM" id="SSF53850">
    <property type="entry name" value="Periplasmic binding protein-like II"/>
    <property type="match status" value="1"/>
</dbReference>
<reference evidence="2" key="3">
    <citation type="journal article" date="2019" name="BMC Res. Notes">
        <title>Complete genome sequence of the Sulfodiicoccus acidiphilus strain HS-1T, the first crenarchaeon that lacks polB3, isolated from an acidic hot spring in Ohwaku-dani, Hakone, Japan.</title>
        <authorList>
            <person name="Sakai H.D."/>
            <person name="Kurosawa N."/>
        </authorList>
    </citation>
    <scope>NUCLEOTIDE SEQUENCE</scope>
    <source>
        <strain evidence="2">HS-1</strain>
    </source>
</reference>
<dbReference type="PANTHER" id="PTHR30632:SF16">
    <property type="entry name" value="MOLYBDATE_TUNGSTATE-BINDING PROTEIN WTPA"/>
    <property type="match status" value="1"/>
</dbReference>
<evidence type="ECO:0000313" key="2">
    <source>
        <dbReference type="EMBL" id="BBD72587.1"/>
    </source>
</evidence>
<dbReference type="Proteomes" id="UP000276741">
    <property type="component" value="Chromosome"/>
</dbReference>
<evidence type="ECO:0000313" key="3">
    <source>
        <dbReference type="EMBL" id="GGT93491.1"/>
    </source>
</evidence>
<reference evidence="3" key="1">
    <citation type="journal article" date="2014" name="Int. J. Syst. Evol. Microbiol.">
        <title>Complete genome sequence of Corynebacterium casei LMG S-19264T (=DSM 44701T), isolated from a smear-ripened cheese.</title>
        <authorList>
            <consortium name="US DOE Joint Genome Institute (JGI-PGF)"/>
            <person name="Walter F."/>
            <person name="Albersmeier A."/>
            <person name="Kalinowski J."/>
            <person name="Ruckert C."/>
        </authorList>
    </citation>
    <scope>NUCLEOTIDE SEQUENCE</scope>
    <source>
        <strain evidence="3">JCM 31740</strain>
    </source>
</reference>
<dbReference type="Proteomes" id="UP000616143">
    <property type="component" value="Unassembled WGS sequence"/>
</dbReference>
<evidence type="ECO:0000256" key="1">
    <source>
        <dbReference type="ARBA" id="ARBA00009438"/>
    </source>
</evidence>
<reference evidence="3" key="4">
    <citation type="submission" date="2020-09" db="EMBL/GenBank/DDBJ databases">
        <authorList>
            <person name="Sun Q."/>
            <person name="Ohkuma M."/>
        </authorList>
    </citation>
    <scope>NUCLEOTIDE SEQUENCE</scope>
    <source>
        <strain evidence="3">JCM 31740</strain>
    </source>
</reference>